<proteinExistence type="predicted"/>
<evidence type="ECO:0000256" key="2">
    <source>
        <dbReference type="SAM" id="SignalP"/>
    </source>
</evidence>
<accession>A0AAD5T0M6</accession>
<feature type="region of interest" description="Disordered" evidence="1">
    <location>
        <begin position="91"/>
        <end position="125"/>
    </location>
</feature>
<dbReference type="InterPro" id="IPR013320">
    <property type="entry name" value="ConA-like_dom_sf"/>
</dbReference>
<dbReference type="InterPro" id="IPR000757">
    <property type="entry name" value="Beta-glucanase-like"/>
</dbReference>
<dbReference type="EMBL" id="JADGJH010001015">
    <property type="protein sequence ID" value="KAJ3119893.1"/>
    <property type="molecule type" value="Genomic_DNA"/>
</dbReference>
<dbReference type="PANTHER" id="PTHR10963">
    <property type="entry name" value="GLYCOSYL HYDROLASE-RELATED"/>
    <property type="match status" value="1"/>
</dbReference>
<dbReference type="AlphaFoldDB" id="A0AAD5T0M6"/>
<organism evidence="4 5">
    <name type="scientific">Physocladia obscura</name>
    <dbReference type="NCBI Taxonomy" id="109957"/>
    <lineage>
        <taxon>Eukaryota</taxon>
        <taxon>Fungi</taxon>
        <taxon>Fungi incertae sedis</taxon>
        <taxon>Chytridiomycota</taxon>
        <taxon>Chytridiomycota incertae sedis</taxon>
        <taxon>Chytridiomycetes</taxon>
        <taxon>Chytridiales</taxon>
        <taxon>Chytriomycetaceae</taxon>
        <taxon>Physocladia</taxon>
    </lineage>
</organism>
<keyword evidence="2" id="KW-0732">Signal</keyword>
<dbReference type="GO" id="GO:0009251">
    <property type="term" value="P:glucan catabolic process"/>
    <property type="evidence" value="ECO:0007669"/>
    <property type="project" value="TreeGrafter"/>
</dbReference>
<evidence type="ECO:0000256" key="1">
    <source>
        <dbReference type="SAM" id="MobiDB-lite"/>
    </source>
</evidence>
<dbReference type="PROSITE" id="PS51762">
    <property type="entry name" value="GH16_2"/>
    <property type="match status" value="1"/>
</dbReference>
<evidence type="ECO:0000313" key="5">
    <source>
        <dbReference type="Proteomes" id="UP001211907"/>
    </source>
</evidence>
<feature type="chain" id="PRO_5041953768" description="GH16 domain-containing protein" evidence="2">
    <location>
        <begin position="20"/>
        <end position="670"/>
    </location>
</feature>
<dbReference type="GO" id="GO:0004553">
    <property type="term" value="F:hydrolase activity, hydrolyzing O-glycosyl compounds"/>
    <property type="evidence" value="ECO:0007669"/>
    <property type="project" value="InterPro"/>
</dbReference>
<protein>
    <recommendedName>
        <fullName evidence="3">GH16 domain-containing protein</fullName>
    </recommendedName>
</protein>
<gene>
    <name evidence="4" type="ORF">HK100_000116</name>
</gene>
<dbReference type="SUPFAM" id="SSF49899">
    <property type="entry name" value="Concanavalin A-like lectins/glucanases"/>
    <property type="match status" value="1"/>
</dbReference>
<reference evidence="4" key="1">
    <citation type="submission" date="2020-05" db="EMBL/GenBank/DDBJ databases">
        <title>Phylogenomic resolution of chytrid fungi.</title>
        <authorList>
            <person name="Stajich J.E."/>
            <person name="Amses K."/>
            <person name="Simmons R."/>
            <person name="Seto K."/>
            <person name="Myers J."/>
            <person name="Bonds A."/>
            <person name="Quandt C.A."/>
            <person name="Barry K."/>
            <person name="Liu P."/>
            <person name="Grigoriev I."/>
            <person name="Longcore J.E."/>
            <person name="James T.Y."/>
        </authorList>
    </citation>
    <scope>NUCLEOTIDE SEQUENCE</scope>
    <source>
        <strain evidence="4">JEL0513</strain>
    </source>
</reference>
<evidence type="ECO:0000259" key="3">
    <source>
        <dbReference type="PROSITE" id="PS51762"/>
    </source>
</evidence>
<dbReference type="Pfam" id="PF26113">
    <property type="entry name" value="GH16_XgeA"/>
    <property type="match status" value="1"/>
</dbReference>
<sequence length="670" mass="69305">MIARLDLGVVTLFVSSVLAAISPGVGVPVDSMCDTVGELSCDNFSESILQCEAVGCSGETLWQLKSVCPCGSFCQQTSGPPQCVPTITTTTTTTTTNSPTATATTTNTASTASTTTTATATPLSSSTTQSASASVSCATTGFSSSTTTVTTATTTTTTTTTTITTTTTTTTVTGYTLIDVYDSSNILAKVNFFNGTDPTDGEVDYVSEAIAIADGLAYTSNGVAYFVADNHTEYWGVGRQSVRWSSQAAYNTGLFIFDIAHMPTGCGTWPALWLLGSGQTWPYAGEIDVIEGVNTNTQNSQTLHTQPGCAFTASELNQTGTLEFDDCNSANGANNNLGCGVTNTANNSYGVGFNAIGGGVYATKWTNVGISIWFFPRNAIPSDITAGTPNPAGWGIPSSNWPFGSTCQASFFSNMQIVLDTTFCGDWAGSVYGNGDGCLGGTGLPACNWFVQHSPTAFDDAYWAINSLKVYSSPSAAIPTGTTATGIIATTTTTAVTAASTSYTFPPGQYWGSDCTYIGGDITNLPTTGALCGPACEAFAGCEYFVWTELNGGTCWLKDYSTAGPVVADTGVCGYLYPVSVNYGFSDAGTVQWANDCAWTGFPLGSEPHPDGSLCGGECVALSGCTHFQFNVSAAACDFFDSSVTGPVYQQYGMCGFTTPNPSVATGATN</sequence>
<dbReference type="InterPro" id="IPR050546">
    <property type="entry name" value="Glycosyl_Hydrlase_16"/>
</dbReference>
<dbReference type="Gene3D" id="2.60.120.200">
    <property type="match status" value="1"/>
</dbReference>
<name>A0AAD5T0M6_9FUNG</name>
<dbReference type="Proteomes" id="UP001211907">
    <property type="component" value="Unassembled WGS sequence"/>
</dbReference>
<dbReference type="PANTHER" id="PTHR10963:SF24">
    <property type="entry name" value="GLYCOSIDASE C21B10.07-RELATED"/>
    <property type="match status" value="1"/>
</dbReference>
<evidence type="ECO:0000313" key="4">
    <source>
        <dbReference type="EMBL" id="KAJ3119893.1"/>
    </source>
</evidence>
<feature type="domain" description="GH16" evidence="3">
    <location>
        <begin position="181"/>
        <end position="436"/>
    </location>
</feature>
<dbReference type="Gene3D" id="3.50.4.10">
    <property type="entry name" value="Hepatocyte Growth Factor"/>
    <property type="match status" value="1"/>
</dbReference>
<dbReference type="CDD" id="cd02181">
    <property type="entry name" value="GH16_fungal_Lam16A_glucanase"/>
    <property type="match status" value="1"/>
</dbReference>
<feature type="signal peptide" evidence="2">
    <location>
        <begin position="1"/>
        <end position="19"/>
    </location>
</feature>
<comment type="caution">
    <text evidence="4">The sequence shown here is derived from an EMBL/GenBank/DDBJ whole genome shotgun (WGS) entry which is preliminary data.</text>
</comment>
<keyword evidence="5" id="KW-1185">Reference proteome</keyword>